<keyword evidence="2" id="KW-1185">Reference proteome</keyword>
<gene>
    <name evidence="1" type="ORF">E1091_19550</name>
</gene>
<protein>
    <submittedName>
        <fullName evidence="1">Inositol phosphorylceramide synthase</fullName>
    </submittedName>
</protein>
<organism evidence="1 2">
    <name type="scientific">Micromonospora fluostatini</name>
    <dbReference type="NCBI Taxonomy" id="1629071"/>
    <lineage>
        <taxon>Bacteria</taxon>
        <taxon>Bacillati</taxon>
        <taxon>Actinomycetota</taxon>
        <taxon>Actinomycetes</taxon>
        <taxon>Micromonosporales</taxon>
        <taxon>Micromonosporaceae</taxon>
        <taxon>Micromonospora</taxon>
    </lineage>
</organism>
<reference evidence="1 2" key="1">
    <citation type="submission" date="2019-02" db="EMBL/GenBank/DDBJ databases">
        <title>Draft genome sequences of novel Actinobacteria.</title>
        <authorList>
            <person name="Sahin N."/>
            <person name="Ay H."/>
            <person name="Saygin H."/>
        </authorList>
    </citation>
    <scope>NUCLEOTIDE SEQUENCE [LARGE SCALE GENOMIC DNA]</scope>
    <source>
        <strain evidence="1 2">JCM 30529</strain>
    </source>
</reference>
<feature type="non-terminal residue" evidence="1">
    <location>
        <position position="111"/>
    </location>
</feature>
<comment type="caution">
    <text evidence="1">The sequence shown here is derived from an EMBL/GenBank/DDBJ whole genome shotgun (WGS) entry which is preliminary data.</text>
</comment>
<evidence type="ECO:0000313" key="2">
    <source>
        <dbReference type="Proteomes" id="UP000295626"/>
    </source>
</evidence>
<evidence type="ECO:0000313" key="1">
    <source>
        <dbReference type="EMBL" id="TDB79144.1"/>
    </source>
</evidence>
<accession>A0ABY2DCG3</accession>
<dbReference type="EMBL" id="SMKE01001166">
    <property type="protein sequence ID" value="TDB79144.1"/>
    <property type="molecule type" value="Genomic_DNA"/>
</dbReference>
<sequence>MSIWGVAFVAGWLTIGLPTDPVYAFVWIWAGTIAWHSARPWRSHLRFGRDWAPVVILLVIYNLSRGFADNGAIPHAYELIVADRVMFGWLTGGDVPTVWLQQHLYKPDVQW</sequence>
<name>A0ABY2DCG3_9ACTN</name>
<proteinExistence type="predicted"/>
<dbReference type="Proteomes" id="UP000295626">
    <property type="component" value="Unassembled WGS sequence"/>
</dbReference>